<keyword evidence="8" id="KW-1185">Reference proteome</keyword>
<feature type="transmembrane region" description="Helical" evidence="5">
    <location>
        <begin position="208"/>
        <end position="231"/>
    </location>
</feature>
<dbReference type="PANTHER" id="PTHR43027">
    <property type="entry name" value="DOXORUBICIN RESISTANCE ABC TRANSPORTER PERMEASE PROTEIN DRRC-RELATED"/>
    <property type="match status" value="1"/>
</dbReference>
<evidence type="ECO:0000256" key="2">
    <source>
        <dbReference type="ARBA" id="ARBA00022692"/>
    </source>
</evidence>
<dbReference type="InterPro" id="IPR013525">
    <property type="entry name" value="ABC2_TM"/>
</dbReference>
<proteinExistence type="predicted"/>
<keyword evidence="2 5" id="KW-0812">Transmembrane</keyword>
<reference evidence="8" key="1">
    <citation type="journal article" date="2019" name="Int. J. Syst. Evol. Microbiol.">
        <title>The Global Catalogue of Microorganisms (GCM) 10K type strain sequencing project: providing services to taxonomists for standard genome sequencing and annotation.</title>
        <authorList>
            <consortium name="The Broad Institute Genomics Platform"/>
            <consortium name="The Broad Institute Genome Sequencing Center for Infectious Disease"/>
            <person name="Wu L."/>
            <person name="Ma J."/>
        </authorList>
    </citation>
    <scope>NUCLEOTIDE SEQUENCE [LARGE SCALE GENOMIC DNA]</scope>
    <source>
        <strain evidence="8">JCM 12662</strain>
    </source>
</reference>
<comment type="caution">
    <text evidence="7">The sequence shown here is derived from an EMBL/GenBank/DDBJ whole genome shotgun (WGS) entry which is preliminary data.</text>
</comment>
<keyword evidence="3 5" id="KW-1133">Transmembrane helix</keyword>
<feature type="transmembrane region" description="Helical" evidence="5">
    <location>
        <begin position="276"/>
        <end position="295"/>
    </location>
</feature>
<comment type="subcellular location">
    <subcellularLocation>
        <location evidence="1">Membrane</location>
        <topology evidence="1">Multi-pass membrane protein</topology>
    </subcellularLocation>
</comment>
<dbReference type="Proteomes" id="UP001501166">
    <property type="component" value="Unassembled WGS sequence"/>
</dbReference>
<dbReference type="RefSeq" id="WP_343753742.1">
    <property type="nucleotide sequence ID" value="NZ_BAAACW010000033.1"/>
</dbReference>
<dbReference type="Pfam" id="PF12698">
    <property type="entry name" value="ABC2_membrane_3"/>
    <property type="match status" value="1"/>
</dbReference>
<dbReference type="PANTHER" id="PTHR43027:SF1">
    <property type="entry name" value="DOXORUBICIN RESISTANCE ABC TRANSPORTER PERMEASE PROTEIN DRRC-RELATED"/>
    <property type="match status" value="1"/>
</dbReference>
<organism evidence="7 8">
    <name type="scientific">Alkalibacterium iburiense</name>
    <dbReference type="NCBI Taxonomy" id="290589"/>
    <lineage>
        <taxon>Bacteria</taxon>
        <taxon>Bacillati</taxon>
        <taxon>Bacillota</taxon>
        <taxon>Bacilli</taxon>
        <taxon>Lactobacillales</taxon>
        <taxon>Carnobacteriaceae</taxon>
        <taxon>Alkalibacterium</taxon>
    </lineage>
</organism>
<dbReference type="InterPro" id="IPR052902">
    <property type="entry name" value="ABC-2_transporter"/>
</dbReference>
<evidence type="ECO:0000313" key="8">
    <source>
        <dbReference type="Proteomes" id="UP001501166"/>
    </source>
</evidence>
<evidence type="ECO:0000313" key="7">
    <source>
        <dbReference type="EMBL" id="GAA0355241.1"/>
    </source>
</evidence>
<dbReference type="PROSITE" id="PS51012">
    <property type="entry name" value="ABC_TM2"/>
    <property type="match status" value="1"/>
</dbReference>
<feature type="transmembrane region" description="Helical" evidence="5">
    <location>
        <begin position="336"/>
        <end position="354"/>
    </location>
</feature>
<feature type="domain" description="ABC transmembrane type-2" evidence="6">
    <location>
        <begin position="128"/>
        <end position="357"/>
    </location>
</feature>
<dbReference type="InterPro" id="IPR047817">
    <property type="entry name" value="ABC2_TM_bact-type"/>
</dbReference>
<keyword evidence="4 5" id="KW-0472">Membrane</keyword>
<evidence type="ECO:0000259" key="6">
    <source>
        <dbReference type="PROSITE" id="PS51012"/>
    </source>
</evidence>
<feature type="transmembrane region" description="Helical" evidence="5">
    <location>
        <begin position="164"/>
        <end position="187"/>
    </location>
</feature>
<protein>
    <recommendedName>
        <fullName evidence="6">ABC transmembrane type-2 domain-containing protein</fullName>
    </recommendedName>
</protein>
<evidence type="ECO:0000256" key="1">
    <source>
        <dbReference type="ARBA" id="ARBA00004141"/>
    </source>
</evidence>
<dbReference type="EMBL" id="BAAACW010000033">
    <property type="protein sequence ID" value="GAA0355241.1"/>
    <property type="molecule type" value="Genomic_DNA"/>
</dbReference>
<evidence type="ECO:0000256" key="5">
    <source>
        <dbReference type="SAM" id="Phobius"/>
    </source>
</evidence>
<name>A0ABP3GXQ2_9LACT</name>
<evidence type="ECO:0000256" key="4">
    <source>
        <dbReference type="ARBA" id="ARBA00023136"/>
    </source>
</evidence>
<accession>A0ABP3GXQ2</accession>
<gene>
    <name evidence="7" type="ORF">GCM10008932_05320</name>
</gene>
<sequence length="363" mass="41501">MWTIFKLQWQRLFKEPVLVLLFLGLSLVFVYLMGGMQGSSSIVVNTYSEELSSEELTTWIDRLNEEDTYDFVETDYESVYEALRMNETPFALELNEDNYRFLIAREETEVSPIIQYVDRLFTNEQLLQEVRESEGNEVFDLEEFLTVNIDAQTETASSNQVNSIHILTGMSLYFTIYSVLFLMMNMIEEKNKGTWNRLIFSPISKTQIYLGQLLHYWLVGIGQIILTFTILQVFMGLNLGNNYIPMLVVASCFVLSIVSLGILIMGIIETPQQLNVIIPIVATGMAMIGGAFWPVEIVSNSVLRFLSRLMPIKYGMEGLRGAILQEYPLSELGEPIVILLLMSVFFMGIGLNLMERVSEKRSL</sequence>
<evidence type="ECO:0000256" key="3">
    <source>
        <dbReference type="ARBA" id="ARBA00022989"/>
    </source>
</evidence>
<feature type="transmembrane region" description="Helical" evidence="5">
    <location>
        <begin position="12"/>
        <end position="33"/>
    </location>
</feature>
<feature type="transmembrane region" description="Helical" evidence="5">
    <location>
        <begin position="243"/>
        <end position="264"/>
    </location>
</feature>